<gene>
    <name evidence="13" type="primary">LOC110789467</name>
</gene>
<sequence>MQSSAISISPSLPHLKPLQNPSFQHRRLPPLNSFSVRPSLSSAITSVPRLTIVRSSSEEDSSFNPSRRSSRFDGLFSSPSLNFSGKRSSQDDFAVKATSSSLPESADSDEAPQTMSQTLEIGILFVLWIVINIYFNIYNKQVLKAFHYPMTVTLIQFAVGSVLVIFMWMFNLYKKPNISAGQLAAIVPLAMVHTMGNLFTNMSLGKVAVSFTHTIKAMEPFFSVLLSAAFLGEKPTPWVVLSLLPIVGGVALASVTEASFNWAGFWSAMASNVTNQSRNVLSKKVMVKKEESMDNITLFSIITVMSFILLAPVAIFTEGVKFTPTYIEAAGINVQQLYTRSLLAALCFHAYQQVSYMILQRVSPVTHSVGNCVKRVVVITSSVLFFKTPVSPINALGTGVALAGVFLYSRLKRIKPKPKAA</sequence>
<dbReference type="GO" id="GO:0005794">
    <property type="term" value="C:Golgi apparatus"/>
    <property type="evidence" value="ECO:0000318"/>
    <property type="project" value="GO_Central"/>
</dbReference>
<evidence type="ECO:0000313" key="13">
    <source>
        <dbReference type="RefSeq" id="XP_021849825.2"/>
    </source>
</evidence>
<evidence type="ECO:0000256" key="9">
    <source>
        <dbReference type="SAM" id="MobiDB-lite"/>
    </source>
</evidence>
<feature type="transmembrane region" description="Helical" evidence="10">
    <location>
        <begin position="211"/>
        <end position="232"/>
    </location>
</feature>
<feature type="transmembrane region" description="Helical" evidence="10">
    <location>
        <begin position="121"/>
        <end position="138"/>
    </location>
</feature>
<evidence type="ECO:0000256" key="7">
    <source>
        <dbReference type="ARBA" id="ARBA00022989"/>
    </source>
</evidence>
<evidence type="ECO:0000259" key="11">
    <source>
        <dbReference type="Pfam" id="PF03151"/>
    </source>
</evidence>
<keyword evidence="7 10" id="KW-1133">Transmembrane helix</keyword>
<dbReference type="GO" id="GO:0035436">
    <property type="term" value="P:triose phosphate transmembrane transport"/>
    <property type="evidence" value="ECO:0000318"/>
    <property type="project" value="GO_Central"/>
</dbReference>
<reference evidence="12" key="1">
    <citation type="journal article" date="2021" name="Nat. Commun.">
        <title>Genomic analyses provide insights into spinach domestication and the genetic basis of agronomic traits.</title>
        <authorList>
            <person name="Cai X."/>
            <person name="Sun X."/>
            <person name="Xu C."/>
            <person name="Sun H."/>
            <person name="Wang X."/>
            <person name="Ge C."/>
            <person name="Zhang Z."/>
            <person name="Wang Q."/>
            <person name="Fei Z."/>
            <person name="Jiao C."/>
            <person name="Wang Q."/>
        </authorList>
    </citation>
    <scope>NUCLEOTIDE SEQUENCE [LARGE SCALE GENOMIC DNA]</scope>
    <source>
        <strain evidence="12">cv. Varoflay</strain>
    </source>
</reference>
<dbReference type="GO" id="GO:0015121">
    <property type="term" value="F:phosphoenolpyruvate:phosphate antiporter activity"/>
    <property type="evidence" value="ECO:0000318"/>
    <property type="project" value="GO_Central"/>
</dbReference>
<dbReference type="GO" id="GO:0031969">
    <property type="term" value="C:chloroplast membrane"/>
    <property type="evidence" value="ECO:0007669"/>
    <property type="project" value="UniProtKB-SubCell"/>
</dbReference>
<dbReference type="PANTHER" id="PTHR11132">
    <property type="entry name" value="SOLUTE CARRIER FAMILY 35"/>
    <property type="match status" value="1"/>
</dbReference>
<evidence type="ECO:0000256" key="2">
    <source>
        <dbReference type="ARBA" id="ARBA00022448"/>
    </source>
</evidence>
<feature type="region of interest" description="Disordered" evidence="9">
    <location>
        <begin position="1"/>
        <end position="26"/>
    </location>
</feature>
<dbReference type="SUPFAM" id="SSF103481">
    <property type="entry name" value="Multidrug resistance efflux transporter EmrE"/>
    <property type="match status" value="2"/>
</dbReference>
<dbReference type="GeneID" id="110789467"/>
<evidence type="ECO:0000313" key="12">
    <source>
        <dbReference type="Proteomes" id="UP000813463"/>
    </source>
</evidence>
<feature type="transmembrane region" description="Helical" evidence="10">
    <location>
        <begin position="296"/>
        <end position="316"/>
    </location>
</feature>
<feature type="domain" description="Sugar phosphate transporter" evidence="11">
    <location>
        <begin position="120"/>
        <end position="409"/>
    </location>
</feature>
<dbReference type="NCBIfam" id="TIGR00817">
    <property type="entry name" value="tpt"/>
    <property type="match status" value="1"/>
</dbReference>
<dbReference type="RefSeq" id="XP_021849825.2">
    <property type="nucleotide sequence ID" value="XM_021994133.2"/>
</dbReference>
<comment type="subcellular location">
    <subcellularLocation>
        <location evidence="1">Plastid</location>
        <location evidence="1">Chloroplast membrane</location>
        <topology evidence="1">Multi-pass membrane protein</topology>
    </subcellularLocation>
</comment>
<feature type="compositionally biased region" description="Polar residues" evidence="9">
    <location>
        <begin position="1"/>
        <end position="10"/>
    </location>
</feature>
<protein>
    <submittedName>
        <fullName evidence="13">Triose phosphate/phosphate translocator, non-green plastid, chloroplastic isoform X1</fullName>
    </submittedName>
</protein>
<dbReference type="InterPro" id="IPR050186">
    <property type="entry name" value="TPT_transporter"/>
</dbReference>
<feature type="transmembrane region" description="Helical" evidence="10">
    <location>
        <begin position="150"/>
        <end position="170"/>
    </location>
</feature>
<reference evidence="13" key="2">
    <citation type="submission" date="2025-08" db="UniProtKB">
        <authorList>
            <consortium name="RefSeq"/>
        </authorList>
    </citation>
    <scope>IDENTIFICATION</scope>
    <source>
        <tissue evidence="13">Leaf</tissue>
    </source>
</reference>
<keyword evidence="2" id="KW-0813">Transport</keyword>
<name>A0A9R0JX82_SPIOL</name>
<dbReference type="GO" id="GO:0009670">
    <property type="term" value="F:triose-phosphate:phosphate antiporter activity"/>
    <property type="evidence" value="ECO:0000318"/>
    <property type="project" value="GO_Central"/>
</dbReference>
<keyword evidence="3" id="KW-0150">Chloroplast</keyword>
<feature type="transmembrane region" description="Helical" evidence="10">
    <location>
        <begin position="238"/>
        <end position="260"/>
    </location>
</feature>
<feature type="transmembrane region" description="Helical" evidence="10">
    <location>
        <begin position="390"/>
        <end position="409"/>
    </location>
</feature>
<dbReference type="InterPro" id="IPR037185">
    <property type="entry name" value="EmrE-like"/>
</dbReference>
<organism evidence="12 13">
    <name type="scientific">Spinacia oleracea</name>
    <name type="common">Spinach</name>
    <dbReference type="NCBI Taxonomy" id="3562"/>
    <lineage>
        <taxon>Eukaryota</taxon>
        <taxon>Viridiplantae</taxon>
        <taxon>Streptophyta</taxon>
        <taxon>Embryophyta</taxon>
        <taxon>Tracheophyta</taxon>
        <taxon>Spermatophyta</taxon>
        <taxon>Magnoliopsida</taxon>
        <taxon>eudicotyledons</taxon>
        <taxon>Gunneridae</taxon>
        <taxon>Pentapetalae</taxon>
        <taxon>Caryophyllales</taxon>
        <taxon>Chenopodiaceae</taxon>
        <taxon>Chenopodioideae</taxon>
        <taxon>Anserineae</taxon>
        <taxon>Spinacia</taxon>
    </lineage>
</organism>
<dbReference type="InterPro" id="IPR004696">
    <property type="entry name" value="Tpt_PEP_transl"/>
</dbReference>
<keyword evidence="6" id="KW-0809">Transit peptide</keyword>
<keyword evidence="12" id="KW-1185">Reference proteome</keyword>
<proteinExistence type="predicted"/>
<keyword evidence="4" id="KW-0934">Plastid</keyword>
<dbReference type="InterPro" id="IPR004853">
    <property type="entry name" value="Sugar_P_trans_dom"/>
</dbReference>
<dbReference type="GO" id="GO:0015120">
    <property type="term" value="F:phosphoglycerate transmembrane transporter activity"/>
    <property type="evidence" value="ECO:0007669"/>
    <property type="project" value="UniProtKB-ARBA"/>
</dbReference>
<evidence type="ECO:0000256" key="1">
    <source>
        <dbReference type="ARBA" id="ARBA00004508"/>
    </source>
</evidence>
<keyword evidence="5 10" id="KW-0812">Transmembrane</keyword>
<accession>A0A9R0JX82</accession>
<feature type="transmembrane region" description="Helical" evidence="10">
    <location>
        <begin position="182"/>
        <end position="199"/>
    </location>
</feature>
<keyword evidence="8 10" id="KW-0472">Membrane</keyword>
<dbReference type="GO" id="GO:0015714">
    <property type="term" value="P:phosphoenolpyruvate transport"/>
    <property type="evidence" value="ECO:0000318"/>
    <property type="project" value="GO_Central"/>
</dbReference>
<evidence type="ECO:0000256" key="6">
    <source>
        <dbReference type="ARBA" id="ARBA00022946"/>
    </source>
</evidence>
<dbReference type="KEGG" id="soe:110789467"/>
<evidence type="ECO:0000256" key="3">
    <source>
        <dbReference type="ARBA" id="ARBA00022528"/>
    </source>
</evidence>
<dbReference type="Proteomes" id="UP000813463">
    <property type="component" value="Chromosome 5"/>
</dbReference>
<dbReference type="AlphaFoldDB" id="A0A9R0JX82"/>
<evidence type="ECO:0000256" key="10">
    <source>
        <dbReference type="SAM" id="Phobius"/>
    </source>
</evidence>
<evidence type="ECO:0000256" key="4">
    <source>
        <dbReference type="ARBA" id="ARBA00022640"/>
    </source>
</evidence>
<evidence type="ECO:0000256" key="5">
    <source>
        <dbReference type="ARBA" id="ARBA00022692"/>
    </source>
</evidence>
<evidence type="ECO:0000256" key="8">
    <source>
        <dbReference type="ARBA" id="ARBA00023136"/>
    </source>
</evidence>
<dbReference type="Pfam" id="PF03151">
    <property type="entry name" value="TPT"/>
    <property type="match status" value="1"/>
</dbReference>